<keyword evidence="5" id="KW-1185">Reference proteome</keyword>
<dbReference type="OrthoDB" id="444325at2759"/>
<evidence type="ECO:0000259" key="2">
    <source>
        <dbReference type="Pfam" id="PF04676"/>
    </source>
</evidence>
<gene>
    <name evidence="4" type="ORF">CLIB1423_07S04852</name>
</gene>
<dbReference type="Proteomes" id="UP000837801">
    <property type="component" value="Unassembled WGS sequence"/>
</dbReference>
<dbReference type="PANTHER" id="PTHR12072:SF4">
    <property type="entry name" value="CWF19-LIKE PROTEIN 1"/>
    <property type="match status" value="1"/>
</dbReference>
<dbReference type="Pfam" id="PF04676">
    <property type="entry name" value="CwfJ_C_2"/>
    <property type="match status" value="1"/>
</dbReference>
<dbReference type="GO" id="GO:0000398">
    <property type="term" value="P:mRNA splicing, via spliceosome"/>
    <property type="evidence" value="ECO:0007669"/>
    <property type="project" value="TreeGrafter"/>
</dbReference>
<evidence type="ECO:0000313" key="4">
    <source>
        <dbReference type="EMBL" id="CAH2352669.1"/>
    </source>
</evidence>
<name>A0A9P0QQ38_9ASCO</name>
<proteinExistence type="predicted"/>
<dbReference type="EMBL" id="CAKXYY010000007">
    <property type="protein sequence ID" value="CAH2352669.1"/>
    <property type="molecule type" value="Genomic_DNA"/>
</dbReference>
<dbReference type="InterPro" id="IPR006768">
    <property type="entry name" value="Cwf19-like_C_dom-1"/>
</dbReference>
<accession>A0A9P0QQ38</accession>
<dbReference type="Pfam" id="PF04677">
    <property type="entry name" value="CwfJ_C_1"/>
    <property type="match status" value="1"/>
</dbReference>
<organism evidence="4 5">
    <name type="scientific">[Candida] railenensis</name>
    <dbReference type="NCBI Taxonomy" id="45579"/>
    <lineage>
        <taxon>Eukaryota</taxon>
        <taxon>Fungi</taxon>
        <taxon>Dikarya</taxon>
        <taxon>Ascomycota</taxon>
        <taxon>Saccharomycotina</taxon>
        <taxon>Pichiomycetes</taxon>
        <taxon>Debaryomycetaceae</taxon>
        <taxon>Kurtzmaniella</taxon>
    </lineage>
</organism>
<sequence>MSKFLVLNPDPNDLNDVLSKANLQNSKNGPFEAVLLLGDVMSNLDPPAIEVSQRTYFGRGPKTFKDVPAEEIENKSLDIKENLTFLGKPLNIVTLKSGFTVAFLSSQLNEAEKEDVLTQSKQSVKFSSVDILITYLWPKAIARQNKLTLVADSTSFTDKLVELMKPRYHFAVGSEKGRFYESEAFKWKVSASDSSTNTRFISLGQKGTGEKWFYAFGIDKSSPSSDDASTGLNPFELEVNPTIASLPAIPGTKRPHSEVREDSDGNSLPVSNKKISMSQCFFCLSNPRCETHMIISIGKHNYLTVAKGPLPPPAHRNRNNSLGFSGHAIIIPIEHMPTNRLSDSKCTETPLYKEYLQFQDSLIKSFTDGDNYSLVFFEINRQANIHHHTQMVPVPNNLIQTFEASLSEREQNNNEKFLRNSKLKFDKFEDSNDPKLIESVNGTKDFILFTVCKKAGDKTYYISELDGSVGKGVDLQFPRRVLASVLRCGKRVYWEKCRQTLSEETEECERFKSFYKENDFS</sequence>
<dbReference type="GO" id="GO:0071014">
    <property type="term" value="C:post-mRNA release spliceosomal complex"/>
    <property type="evidence" value="ECO:0007669"/>
    <property type="project" value="TreeGrafter"/>
</dbReference>
<dbReference type="InterPro" id="IPR006767">
    <property type="entry name" value="Cwf19-like_C_dom-2"/>
</dbReference>
<evidence type="ECO:0000256" key="1">
    <source>
        <dbReference type="SAM" id="MobiDB-lite"/>
    </source>
</evidence>
<dbReference type="GO" id="GO:0061632">
    <property type="term" value="F:RNA lariat debranching enzyme activator activity"/>
    <property type="evidence" value="ECO:0007669"/>
    <property type="project" value="TreeGrafter"/>
</dbReference>
<reference evidence="4" key="1">
    <citation type="submission" date="2022-03" db="EMBL/GenBank/DDBJ databases">
        <authorList>
            <person name="Legras J.-L."/>
            <person name="Devillers H."/>
            <person name="Grondin C."/>
        </authorList>
    </citation>
    <scope>NUCLEOTIDE SEQUENCE</scope>
    <source>
        <strain evidence="4">CLIB 1423</strain>
    </source>
</reference>
<dbReference type="AlphaFoldDB" id="A0A9P0QQ38"/>
<feature type="domain" description="Cwf19-like protein C-terminal" evidence="2">
    <location>
        <begin position="468"/>
        <end position="520"/>
    </location>
</feature>
<dbReference type="PANTHER" id="PTHR12072">
    <property type="entry name" value="CWF19, CELL CYCLE CONTROL PROTEIN"/>
    <property type="match status" value="1"/>
</dbReference>
<feature type="domain" description="Cwf19-like C-terminal" evidence="3">
    <location>
        <begin position="272"/>
        <end position="402"/>
    </location>
</feature>
<evidence type="ECO:0000259" key="3">
    <source>
        <dbReference type="Pfam" id="PF04677"/>
    </source>
</evidence>
<protein>
    <submittedName>
        <fullName evidence="4">CWF19-like protein Drn1p</fullName>
    </submittedName>
</protein>
<evidence type="ECO:0000313" key="5">
    <source>
        <dbReference type="Proteomes" id="UP000837801"/>
    </source>
</evidence>
<dbReference type="InterPro" id="IPR040194">
    <property type="entry name" value="Cwf19-like"/>
</dbReference>
<feature type="region of interest" description="Disordered" evidence="1">
    <location>
        <begin position="246"/>
        <end position="268"/>
    </location>
</feature>
<comment type="caution">
    <text evidence="4">The sequence shown here is derived from an EMBL/GenBank/DDBJ whole genome shotgun (WGS) entry which is preliminary data.</text>
</comment>